<organism evidence="1 2">
    <name type="scientific">Pseudoxanthomonas daejeonensis</name>
    <dbReference type="NCBI Taxonomy" id="266062"/>
    <lineage>
        <taxon>Bacteria</taxon>
        <taxon>Pseudomonadati</taxon>
        <taxon>Pseudomonadota</taxon>
        <taxon>Gammaproteobacteria</taxon>
        <taxon>Lysobacterales</taxon>
        <taxon>Lysobacteraceae</taxon>
        <taxon>Pseudoxanthomonas</taxon>
    </lineage>
</organism>
<dbReference type="Proteomes" id="UP000788419">
    <property type="component" value="Unassembled WGS sequence"/>
</dbReference>
<dbReference type="EMBL" id="PDWN01000007">
    <property type="protein sequence ID" value="KAF1694718.1"/>
    <property type="molecule type" value="Genomic_DNA"/>
</dbReference>
<name>A0ABQ6Z850_9GAMM</name>
<sequence length="203" mass="22476">MAHYVAELMVRAQHAPLPEREDAQRACALAILDLWAVARAFPAKKAAFESIDQVIEAMASLHPEGGPRYRNSLWHGLDARASCGDSEVQSLLTTASEIDAAARNLIHYILAHASRIAGQDCADWLELAQHLDDDDPVTQLRIRIVRTGRDEAELKHHRIEQVQKRISQLDQLASATQALKTSLVESLAAASEMLDQRFSEPKA</sequence>
<reference evidence="1 2" key="1">
    <citation type="submission" date="2017-10" db="EMBL/GenBank/DDBJ databases">
        <title>Whole genome sequencing of members of genus Pseudoxanthomonas.</title>
        <authorList>
            <person name="Kumar S."/>
            <person name="Bansal K."/>
            <person name="Kaur A."/>
            <person name="Patil P."/>
            <person name="Sharma S."/>
            <person name="Patil P.B."/>
        </authorList>
    </citation>
    <scope>NUCLEOTIDE SEQUENCE [LARGE SCALE GENOMIC DNA]</scope>
    <source>
        <strain evidence="1 2">DSM 17801</strain>
    </source>
</reference>
<evidence type="ECO:0000313" key="1">
    <source>
        <dbReference type="EMBL" id="KAF1694718.1"/>
    </source>
</evidence>
<comment type="caution">
    <text evidence="1">The sequence shown here is derived from an EMBL/GenBank/DDBJ whole genome shotgun (WGS) entry which is preliminary data.</text>
</comment>
<evidence type="ECO:0000313" key="2">
    <source>
        <dbReference type="Proteomes" id="UP000788419"/>
    </source>
</evidence>
<gene>
    <name evidence="1" type="ORF">CSC65_08460</name>
</gene>
<proteinExistence type="predicted"/>
<accession>A0ABQ6Z850</accession>
<protein>
    <submittedName>
        <fullName evidence="1">Uncharacterized protein</fullName>
    </submittedName>
</protein>
<keyword evidence="2" id="KW-1185">Reference proteome</keyword>